<protein>
    <submittedName>
        <fullName evidence="5 6">HELP domain-containing protein</fullName>
    </submittedName>
</protein>
<accession>A0A1I8IUD6</accession>
<dbReference type="SUPFAM" id="SSF50978">
    <property type="entry name" value="WD40 repeat-like"/>
    <property type="match status" value="1"/>
</dbReference>
<dbReference type="Pfam" id="PF23409">
    <property type="entry name" value="Beta-prop_EML"/>
    <property type="match status" value="1"/>
</dbReference>
<feature type="domain" description="EML-like first beta-propeller" evidence="3">
    <location>
        <begin position="37"/>
        <end position="107"/>
    </location>
</feature>
<dbReference type="InterPro" id="IPR050630">
    <property type="entry name" value="WD_repeat_EMAP"/>
</dbReference>
<dbReference type="GO" id="GO:0000226">
    <property type="term" value="P:microtubule cytoskeleton organization"/>
    <property type="evidence" value="ECO:0007669"/>
    <property type="project" value="TreeGrafter"/>
</dbReference>
<dbReference type="InterPro" id="IPR036322">
    <property type="entry name" value="WD40_repeat_dom_sf"/>
</dbReference>
<dbReference type="GO" id="GO:0072686">
    <property type="term" value="C:mitotic spindle"/>
    <property type="evidence" value="ECO:0007669"/>
    <property type="project" value="TreeGrafter"/>
</dbReference>
<dbReference type="InterPro" id="IPR055439">
    <property type="entry name" value="Beta-prop_EML_1st"/>
</dbReference>
<dbReference type="WBParaSite" id="maker-uti_cns_0013380-snap-gene-0.6-mRNA-1">
    <property type="protein sequence ID" value="maker-uti_cns_0013380-snap-gene-0.6-mRNA-1"/>
    <property type="gene ID" value="maker-uti_cns_0013380-snap-gene-0.6"/>
</dbReference>
<evidence type="ECO:0000256" key="1">
    <source>
        <dbReference type="ARBA" id="ARBA00022574"/>
    </source>
</evidence>
<organism evidence="4 6">
    <name type="scientific">Macrostomum lignano</name>
    <dbReference type="NCBI Taxonomy" id="282301"/>
    <lineage>
        <taxon>Eukaryota</taxon>
        <taxon>Metazoa</taxon>
        <taxon>Spiralia</taxon>
        <taxon>Lophotrochozoa</taxon>
        <taxon>Platyhelminthes</taxon>
        <taxon>Rhabditophora</taxon>
        <taxon>Macrostomorpha</taxon>
        <taxon>Macrostomida</taxon>
        <taxon>Macrostomidae</taxon>
        <taxon>Macrostomum</taxon>
    </lineage>
</organism>
<name>A0A1I8IUD6_9PLAT</name>
<evidence type="ECO:0000256" key="2">
    <source>
        <dbReference type="ARBA" id="ARBA00022737"/>
    </source>
</evidence>
<dbReference type="GO" id="GO:0008017">
    <property type="term" value="F:microtubule binding"/>
    <property type="evidence" value="ECO:0007669"/>
    <property type="project" value="TreeGrafter"/>
</dbReference>
<dbReference type="Proteomes" id="UP000095280">
    <property type="component" value="Unplaced"/>
</dbReference>
<evidence type="ECO:0000313" key="4">
    <source>
        <dbReference type="Proteomes" id="UP000095280"/>
    </source>
</evidence>
<proteinExistence type="predicted"/>
<keyword evidence="4" id="KW-1185">Reference proteome</keyword>
<evidence type="ECO:0000313" key="5">
    <source>
        <dbReference type="WBParaSite" id="maker-uti_cns_0013380-snap-gene-0.6-mRNA-1"/>
    </source>
</evidence>
<dbReference type="InterPro" id="IPR005108">
    <property type="entry name" value="HELP"/>
</dbReference>
<sequence length="111" mass="12392">YGYRGNDCRSNIHALRTQEIVYFSGHLVVILNLEENQQRHYREHTADVQCLSVHSDGLTVASGQGQGHRKPTERPCIRVWRSDTLETLSVLGDGQFHGSVVGLAFCKPSVS</sequence>
<keyword evidence="2" id="KW-0677">Repeat</keyword>
<evidence type="ECO:0000313" key="6">
    <source>
        <dbReference type="WBParaSite" id="maker-uti_cns_0017342-snap-gene-0.4-mRNA-1"/>
    </source>
</evidence>
<dbReference type="AlphaFoldDB" id="A0A1I8IUD6"/>
<keyword evidence="1" id="KW-0853">WD repeat</keyword>
<reference evidence="5 6" key="1">
    <citation type="submission" date="2016-11" db="UniProtKB">
        <authorList>
            <consortium name="WormBaseParasite"/>
        </authorList>
    </citation>
    <scope>IDENTIFICATION</scope>
</reference>
<dbReference type="PANTHER" id="PTHR13720:SF58">
    <property type="entry name" value="HELP DOMAIN-CONTAINING PROTEIN"/>
    <property type="match status" value="1"/>
</dbReference>
<dbReference type="PANTHER" id="PTHR13720">
    <property type="entry name" value="WD-40 REPEAT PROTEIN"/>
    <property type="match status" value="1"/>
</dbReference>
<dbReference type="WBParaSite" id="maker-uti_cns_0017342-snap-gene-0.4-mRNA-1">
    <property type="protein sequence ID" value="maker-uti_cns_0017342-snap-gene-0.4-mRNA-1"/>
    <property type="gene ID" value="maker-uti_cns_0017342-snap-gene-0.4"/>
</dbReference>
<dbReference type="Gene3D" id="2.130.10.10">
    <property type="entry name" value="YVTN repeat-like/Quinoprotein amine dehydrogenase"/>
    <property type="match status" value="1"/>
</dbReference>
<dbReference type="Pfam" id="PF03451">
    <property type="entry name" value="HELP"/>
    <property type="match status" value="1"/>
</dbReference>
<dbReference type="InterPro" id="IPR015943">
    <property type="entry name" value="WD40/YVTN_repeat-like_dom_sf"/>
</dbReference>
<evidence type="ECO:0000259" key="3">
    <source>
        <dbReference type="Pfam" id="PF23409"/>
    </source>
</evidence>